<keyword evidence="1" id="KW-1185">Reference proteome</keyword>
<reference evidence="2" key="1">
    <citation type="submission" date="2022-11" db="UniProtKB">
        <authorList>
            <consortium name="WormBaseParasite"/>
        </authorList>
    </citation>
    <scope>IDENTIFICATION</scope>
</reference>
<name>A0A915AJ08_PARUN</name>
<accession>A0A915AJ08</accession>
<evidence type="ECO:0000313" key="2">
    <source>
        <dbReference type="WBParaSite" id="PgR007_g026_t03"/>
    </source>
</evidence>
<dbReference type="WBParaSite" id="PgR007_g026_t03">
    <property type="protein sequence ID" value="PgR007_g026_t03"/>
    <property type="gene ID" value="PgR007_g026"/>
</dbReference>
<dbReference type="AlphaFoldDB" id="A0A915AJ08"/>
<protein>
    <submittedName>
        <fullName evidence="2">Saposin B-type domain-containing protein</fullName>
    </submittedName>
</protein>
<sequence>RIGITHCLLLCQRREVSQFVCGNDTRCQVSRSWCSSAFPRNATVATF</sequence>
<proteinExistence type="predicted"/>
<dbReference type="Proteomes" id="UP000887569">
    <property type="component" value="Unplaced"/>
</dbReference>
<evidence type="ECO:0000313" key="1">
    <source>
        <dbReference type="Proteomes" id="UP000887569"/>
    </source>
</evidence>
<organism evidence="1 2">
    <name type="scientific">Parascaris univalens</name>
    <name type="common">Nematode worm</name>
    <dbReference type="NCBI Taxonomy" id="6257"/>
    <lineage>
        <taxon>Eukaryota</taxon>
        <taxon>Metazoa</taxon>
        <taxon>Ecdysozoa</taxon>
        <taxon>Nematoda</taxon>
        <taxon>Chromadorea</taxon>
        <taxon>Rhabditida</taxon>
        <taxon>Spirurina</taxon>
        <taxon>Ascaridomorpha</taxon>
        <taxon>Ascaridoidea</taxon>
        <taxon>Ascarididae</taxon>
        <taxon>Parascaris</taxon>
    </lineage>
</organism>